<dbReference type="Proteomes" id="UP000823399">
    <property type="component" value="Unassembled WGS sequence"/>
</dbReference>
<comment type="caution">
    <text evidence="2">The sequence shown here is derived from an EMBL/GenBank/DDBJ whole genome shotgun (WGS) entry which is preliminary data.</text>
</comment>
<accession>A0A9P7EU84</accession>
<proteinExistence type="predicted"/>
<reference evidence="2" key="1">
    <citation type="journal article" date="2020" name="New Phytol.">
        <title>Comparative genomics reveals dynamic genome evolution in host specialist ectomycorrhizal fungi.</title>
        <authorList>
            <person name="Lofgren L.A."/>
            <person name="Nguyen N.H."/>
            <person name="Vilgalys R."/>
            <person name="Ruytinx J."/>
            <person name="Liao H.L."/>
            <person name="Branco S."/>
            <person name="Kuo A."/>
            <person name="LaButti K."/>
            <person name="Lipzen A."/>
            <person name="Andreopoulos W."/>
            <person name="Pangilinan J."/>
            <person name="Riley R."/>
            <person name="Hundley H."/>
            <person name="Na H."/>
            <person name="Barry K."/>
            <person name="Grigoriev I.V."/>
            <person name="Stajich J.E."/>
            <person name="Kennedy P.G."/>
        </authorList>
    </citation>
    <scope>NUCLEOTIDE SEQUENCE</scope>
    <source>
        <strain evidence="2">FC423</strain>
    </source>
</reference>
<protein>
    <submittedName>
        <fullName evidence="2">Uncharacterized protein</fullName>
    </submittedName>
</protein>
<dbReference type="RefSeq" id="XP_041286521.1">
    <property type="nucleotide sequence ID" value="XM_041442392.1"/>
</dbReference>
<evidence type="ECO:0000313" key="2">
    <source>
        <dbReference type="EMBL" id="KAG2091349.1"/>
    </source>
</evidence>
<keyword evidence="3" id="KW-1185">Reference proteome</keyword>
<dbReference type="EMBL" id="JABBWM010000097">
    <property type="protein sequence ID" value="KAG2091349.1"/>
    <property type="molecule type" value="Genomic_DNA"/>
</dbReference>
<name>A0A9P7EU84_9AGAM</name>
<dbReference type="Pfam" id="PF18759">
    <property type="entry name" value="Plavaka"/>
    <property type="match status" value="1"/>
</dbReference>
<evidence type="ECO:0000313" key="3">
    <source>
        <dbReference type="Proteomes" id="UP000823399"/>
    </source>
</evidence>
<evidence type="ECO:0000256" key="1">
    <source>
        <dbReference type="SAM" id="MobiDB-lite"/>
    </source>
</evidence>
<dbReference type="OrthoDB" id="3208495at2759"/>
<gene>
    <name evidence="2" type="ORF">F5147DRAFT_780033</name>
</gene>
<dbReference type="GeneID" id="64704651"/>
<dbReference type="InterPro" id="IPR041078">
    <property type="entry name" value="Plavaka"/>
</dbReference>
<feature type="region of interest" description="Disordered" evidence="1">
    <location>
        <begin position="622"/>
        <end position="657"/>
    </location>
</feature>
<sequence length="657" mass="74440">MSSVKELLSHRKKPCISPDEIRPAGLVELNEASFTGHFTSGQVEAFTASQHPEVPVVPLPLPSLVTGSDVTPDCEGEQIDKEDDMSLAQCRPRHKNYQLPMRFRDVLPQPPPTVPLEVRKRLPESVGSLIVSEQPASLVSAVFRTPPNIFGLVWQYFSSKVPSHDPEEYITITDLSFIPGSPEAIEGPHAPVASTNNSQYHPYPNRSSFELGDWYWNHGLQKSQGDYEKLLQILGSSTFNAADISSTCWKKINSQLGTNEYDEEDGEEWEDEDVGWKRTAITIQVPFSRTAEIPGPRLYEAAHLYHRSLVAVLREKLAKARDDMLFHYEPYQLRWAPRHLDGEVSIYGDLYTSVAFHEAHSDLQESPREPECDLPRVIAGLMFWSDAMQVTSFGNAKLWPTYMYFGNESKYRHCKPSCNLSNHIAYFEMNYAVGSAPVEHILKPQSWVPTSNVFSDRLSRLGFNIFHALVVDLLHEFEIGIWKMLFKHLLRIISAHGKSLIHTLDQRYRQIPMFGPATIQKFSTNSSKMKRMAARNFEDLLQCSIPVFDCLLPEPHNSTVLRLLYTMAHWHGLAKLCLHSEPTLEIMDEVTTAVGHQFRHFKATVCSAYETHELPQEVKARTQCNAKQAAKQQGGQKGKQRAPLMEPESGKSGKNMK</sequence>
<dbReference type="AlphaFoldDB" id="A0A9P7EU84"/>
<organism evidence="2 3">
    <name type="scientific">Suillus discolor</name>
    <dbReference type="NCBI Taxonomy" id="1912936"/>
    <lineage>
        <taxon>Eukaryota</taxon>
        <taxon>Fungi</taxon>
        <taxon>Dikarya</taxon>
        <taxon>Basidiomycota</taxon>
        <taxon>Agaricomycotina</taxon>
        <taxon>Agaricomycetes</taxon>
        <taxon>Agaricomycetidae</taxon>
        <taxon>Boletales</taxon>
        <taxon>Suillineae</taxon>
        <taxon>Suillaceae</taxon>
        <taxon>Suillus</taxon>
    </lineage>
</organism>